<dbReference type="PROSITE" id="PS50949">
    <property type="entry name" value="HTH_GNTR"/>
    <property type="match status" value="1"/>
</dbReference>
<reference evidence="5" key="1">
    <citation type="journal article" date="2014" name="Int. J. Syst. Evol. Microbiol.">
        <title>Complete genome sequence of Corynebacterium casei LMG S-19264T (=DSM 44701T), isolated from a smear-ripened cheese.</title>
        <authorList>
            <consortium name="US DOE Joint Genome Institute (JGI-PGF)"/>
            <person name="Walter F."/>
            <person name="Albersmeier A."/>
            <person name="Kalinowski J."/>
            <person name="Ruckert C."/>
        </authorList>
    </citation>
    <scope>NUCLEOTIDE SEQUENCE</scope>
    <source>
        <strain evidence="5">VKM Ac-1020</strain>
    </source>
</reference>
<reference evidence="5" key="2">
    <citation type="submission" date="2023-01" db="EMBL/GenBank/DDBJ databases">
        <authorList>
            <person name="Sun Q."/>
            <person name="Evtushenko L."/>
        </authorList>
    </citation>
    <scope>NUCLEOTIDE SEQUENCE</scope>
    <source>
        <strain evidence="5">VKM Ac-1020</strain>
    </source>
</reference>
<dbReference type="InterPro" id="IPR008920">
    <property type="entry name" value="TF_FadR/GntR_C"/>
</dbReference>
<name>A0A9W6H244_9MICO</name>
<feature type="domain" description="HTH gntR-type" evidence="4">
    <location>
        <begin position="14"/>
        <end position="81"/>
    </location>
</feature>
<dbReference type="Pfam" id="PF00392">
    <property type="entry name" value="GntR"/>
    <property type="match status" value="1"/>
</dbReference>
<dbReference type="InterPro" id="IPR011711">
    <property type="entry name" value="GntR_C"/>
</dbReference>
<evidence type="ECO:0000313" key="6">
    <source>
        <dbReference type="Proteomes" id="UP001142462"/>
    </source>
</evidence>
<evidence type="ECO:0000313" key="5">
    <source>
        <dbReference type="EMBL" id="GLJ60589.1"/>
    </source>
</evidence>
<dbReference type="PANTHER" id="PTHR43537">
    <property type="entry name" value="TRANSCRIPTIONAL REGULATOR, GNTR FAMILY"/>
    <property type="match status" value="1"/>
</dbReference>
<comment type="caution">
    <text evidence="5">The sequence shown here is derived from an EMBL/GenBank/DDBJ whole genome shotgun (WGS) entry which is preliminary data.</text>
</comment>
<evidence type="ECO:0000256" key="1">
    <source>
        <dbReference type="ARBA" id="ARBA00023015"/>
    </source>
</evidence>
<dbReference type="SUPFAM" id="SSF48008">
    <property type="entry name" value="GntR ligand-binding domain-like"/>
    <property type="match status" value="1"/>
</dbReference>
<dbReference type="InterPro" id="IPR000524">
    <property type="entry name" value="Tscrpt_reg_HTH_GntR"/>
</dbReference>
<dbReference type="EMBL" id="BSEJ01000002">
    <property type="protein sequence ID" value="GLJ60589.1"/>
    <property type="molecule type" value="Genomic_DNA"/>
</dbReference>
<dbReference type="GO" id="GO:0003677">
    <property type="term" value="F:DNA binding"/>
    <property type="evidence" value="ECO:0007669"/>
    <property type="project" value="UniProtKB-KW"/>
</dbReference>
<accession>A0A9W6H244</accession>
<keyword evidence="3" id="KW-0804">Transcription</keyword>
<keyword evidence="1" id="KW-0805">Transcription regulation</keyword>
<dbReference type="GO" id="GO:0003700">
    <property type="term" value="F:DNA-binding transcription factor activity"/>
    <property type="evidence" value="ECO:0007669"/>
    <property type="project" value="InterPro"/>
</dbReference>
<dbReference type="InterPro" id="IPR036390">
    <property type="entry name" value="WH_DNA-bd_sf"/>
</dbReference>
<dbReference type="Pfam" id="PF07729">
    <property type="entry name" value="FCD"/>
    <property type="match status" value="1"/>
</dbReference>
<gene>
    <name evidence="5" type="ORF">GCM10017576_07180</name>
</gene>
<keyword evidence="6" id="KW-1185">Reference proteome</keyword>
<protein>
    <recommendedName>
        <fullName evidence="4">HTH gntR-type domain-containing protein</fullName>
    </recommendedName>
</protein>
<dbReference type="SUPFAM" id="SSF46785">
    <property type="entry name" value="Winged helix' DNA-binding domain"/>
    <property type="match status" value="1"/>
</dbReference>
<dbReference type="Gene3D" id="1.20.120.530">
    <property type="entry name" value="GntR ligand-binding domain-like"/>
    <property type="match status" value="1"/>
</dbReference>
<sequence>MQRYRGQVRVVEHAGEMKRTSEHVREAIRTGALPPGARIRDAVIADELGIPRAIVRVALRELERVGLVRETRSRFYRVAEHAPDRFHIAMECLGIEVGIGLHLALARVDSAARVRLAQLFRALAALCDEGQHTPEVLYGAARVAFDATIEAAGNPFLRVSFDRAWGELMRSTRGGHPLLNPPEFIAARAREVATAIQASDARTAERCLGRIFRADMSSSVS</sequence>
<proteinExistence type="predicted"/>
<evidence type="ECO:0000256" key="3">
    <source>
        <dbReference type="ARBA" id="ARBA00023163"/>
    </source>
</evidence>
<evidence type="ECO:0000259" key="4">
    <source>
        <dbReference type="PROSITE" id="PS50949"/>
    </source>
</evidence>
<dbReference type="InterPro" id="IPR036388">
    <property type="entry name" value="WH-like_DNA-bd_sf"/>
</dbReference>
<organism evidence="5 6">
    <name type="scientific">Microbacterium barkeri</name>
    <dbReference type="NCBI Taxonomy" id="33917"/>
    <lineage>
        <taxon>Bacteria</taxon>
        <taxon>Bacillati</taxon>
        <taxon>Actinomycetota</taxon>
        <taxon>Actinomycetes</taxon>
        <taxon>Micrococcales</taxon>
        <taxon>Microbacteriaceae</taxon>
        <taxon>Microbacterium</taxon>
    </lineage>
</organism>
<dbReference type="AlphaFoldDB" id="A0A9W6H244"/>
<dbReference type="RefSeq" id="WP_271172309.1">
    <property type="nucleotide sequence ID" value="NZ_BSEJ01000002.1"/>
</dbReference>
<evidence type="ECO:0000256" key="2">
    <source>
        <dbReference type="ARBA" id="ARBA00023125"/>
    </source>
</evidence>
<dbReference type="PANTHER" id="PTHR43537:SF5">
    <property type="entry name" value="UXU OPERON TRANSCRIPTIONAL REGULATOR"/>
    <property type="match status" value="1"/>
</dbReference>
<dbReference type="Gene3D" id="1.10.10.10">
    <property type="entry name" value="Winged helix-like DNA-binding domain superfamily/Winged helix DNA-binding domain"/>
    <property type="match status" value="1"/>
</dbReference>
<dbReference type="Proteomes" id="UP001142462">
    <property type="component" value="Unassembled WGS sequence"/>
</dbReference>
<keyword evidence="2" id="KW-0238">DNA-binding</keyword>